<proteinExistence type="predicted"/>
<dbReference type="Proteomes" id="UP000321490">
    <property type="component" value="Unassembled WGS sequence"/>
</dbReference>
<feature type="domain" description="MAE-28990/MAE-18760-like HEPN" evidence="1">
    <location>
        <begin position="21"/>
        <end position="72"/>
    </location>
</feature>
<dbReference type="EMBL" id="VLKF01000001">
    <property type="protein sequence ID" value="TWH74075.1"/>
    <property type="molecule type" value="Genomic_DNA"/>
</dbReference>
<sequence length="77" mass="8623">MDVLTSIGCPTDMYDEFQDLIDENLVASRNRVAHGEFTAIAETEWSELKDRVVSLMDSVANQVIDAAANQTYLAWRA</sequence>
<evidence type="ECO:0000313" key="3">
    <source>
        <dbReference type="Proteomes" id="UP000321490"/>
    </source>
</evidence>
<reference evidence="2 3" key="1">
    <citation type="submission" date="2019-07" db="EMBL/GenBank/DDBJ databases">
        <title>R&amp;d 2014.</title>
        <authorList>
            <person name="Klenk H.-P."/>
        </authorList>
    </citation>
    <scope>NUCLEOTIDE SEQUENCE [LARGE SCALE GENOMIC DNA]</scope>
    <source>
        <strain evidence="2 3">DSM 45764</strain>
    </source>
</reference>
<evidence type="ECO:0000313" key="2">
    <source>
        <dbReference type="EMBL" id="TWH74075.1"/>
    </source>
</evidence>
<comment type="caution">
    <text evidence="2">The sequence shown here is derived from an EMBL/GenBank/DDBJ whole genome shotgun (WGS) entry which is preliminary data.</text>
</comment>
<dbReference type="AlphaFoldDB" id="A0A562ITS2"/>
<dbReference type="InterPro" id="IPR040788">
    <property type="entry name" value="HEPN_MAE_28990"/>
</dbReference>
<gene>
    <name evidence="2" type="ORF">JD78_02608</name>
</gene>
<organism evidence="2 3">
    <name type="scientific">Modestobacter roseus</name>
    <dbReference type="NCBI Taxonomy" id="1181884"/>
    <lineage>
        <taxon>Bacteria</taxon>
        <taxon>Bacillati</taxon>
        <taxon>Actinomycetota</taxon>
        <taxon>Actinomycetes</taxon>
        <taxon>Geodermatophilales</taxon>
        <taxon>Geodermatophilaceae</taxon>
        <taxon>Modestobacter</taxon>
    </lineage>
</organism>
<evidence type="ECO:0000259" key="1">
    <source>
        <dbReference type="Pfam" id="PF18737"/>
    </source>
</evidence>
<protein>
    <recommendedName>
        <fullName evidence="1">MAE-28990/MAE-18760-like HEPN domain-containing protein</fullName>
    </recommendedName>
</protein>
<keyword evidence="3" id="KW-1185">Reference proteome</keyword>
<name>A0A562ITS2_9ACTN</name>
<dbReference type="Pfam" id="PF18737">
    <property type="entry name" value="HEPN_MAE_28990"/>
    <property type="match status" value="1"/>
</dbReference>
<accession>A0A562ITS2</accession>